<dbReference type="Proteomes" id="UP001174909">
    <property type="component" value="Unassembled WGS sequence"/>
</dbReference>
<feature type="region of interest" description="Disordered" evidence="1">
    <location>
        <begin position="1"/>
        <end position="81"/>
    </location>
</feature>
<evidence type="ECO:0000313" key="3">
    <source>
        <dbReference type="Proteomes" id="UP001174909"/>
    </source>
</evidence>
<proteinExistence type="predicted"/>
<keyword evidence="3" id="KW-1185">Reference proteome</keyword>
<reference evidence="2" key="1">
    <citation type="submission" date="2023-03" db="EMBL/GenBank/DDBJ databases">
        <authorList>
            <person name="Steffen K."/>
            <person name="Cardenas P."/>
        </authorList>
    </citation>
    <scope>NUCLEOTIDE SEQUENCE</scope>
</reference>
<feature type="compositionally biased region" description="Polar residues" evidence="1">
    <location>
        <begin position="19"/>
        <end position="44"/>
    </location>
</feature>
<gene>
    <name evidence="2" type="ORF">GBAR_LOCUS30680</name>
</gene>
<name>A0AA35XL79_GEOBA</name>
<evidence type="ECO:0000256" key="1">
    <source>
        <dbReference type="SAM" id="MobiDB-lite"/>
    </source>
</evidence>
<protein>
    <submittedName>
        <fullName evidence="2">Uncharacterized protein</fullName>
    </submittedName>
</protein>
<accession>A0AA35XL79</accession>
<dbReference type="AlphaFoldDB" id="A0AA35XL79"/>
<sequence>MPPSQCHEFTIPIPKSSAPFHSSITSPTLNSTMHPPQEGSSAVETGTRRSVCRSQESREDHRLHKQHSSPSHRMPLPSPPS</sequence>
<organism evidence="2 3">
    <name type="scientific">Geodia barretti</name>
    <name type="common">Barrett's horny sponge</name>
    <dbReference type="NCBI Taxonomy" id="519541"/>
    <lineage>
        <taxon>Eukaryota</taxon>
        <taxon>Metazoa</taxon>
        <taxon>Porifera</taxon>
        <taxon>Demospongiae</taxon>
        <taxon>Heteroscleromorpha</taxon>
        <taxon>Tetractinellida</taxon>
        <taxon>Astrophorina</taxon>
        <taxon>Geodiidae</taxon>
        <taxon>Geodia</taxon>
    </lineage>
</organism>
<dbReference type="EMBL" id="CASHTH010004348">
    <property type="protein sequence ID" value="CAI8056320.1"/>
    <property type="molecule type" value="Genomic_DNA"/>
</dbReference>
<evidence type="ECO:0000313" key="2">
    <source>
        <dbReference type="EMBL" id="CAI8056320.1"/>
    </source>
</evidence>
<comment type="caution">
    <text evidence="2">The sequence shown here is derived from an EMBL/GenBank/DDBJ whole genome shotgun (WGS) entry which is preliminary data.</text>
</comment>